<dbReference type="EC" id="2.8.2.-" evidence="9"/>
<evidence type="ECO:0000256" key="6">
    <source>
        <dbReference type="ARBA" id="ARBA00023034"/>
    </source>
</evidence>
<keyword evidence="3 9" id="KW-0808">Transferase</keyword>
<comment type="similarity">
    <text evidence="2 9">Belongs to the sulfotransferase 2 family.</text>
</comment>
<proteinExistence type="inferred from homology"/>
<dbReference type="Proteomes" id="UP001497623">
    <property type="component" value="Unassembled WGS sequence"/>
</dbReference>
<evidence type="ECO:0000256" key="3">
    <source>
        <dbReference type="ARBA" id="ARBA00022679"/>
    </source>
</evidence>
<keyword evidence="7" id="KW-0472">Membrane</keyword>
<keyword evidence="8 9" id="KW-0325">Glycoprotein</keyword>
<keyword evidence="6 9" id="KW-0333">Golgi apparatus</keyword>
<dbReference type="EMBL" id="CAXKWB010048780">
    <property type="protein sequence ID" value="CAL4167234.1"/>
    <property type="molecule type" value="Genomic_DNA"/>
</dbReference>
<protein>
    <recommendedName>
        <fullName evidence="9">Carbohydrate sulfotransferase</fullName>
        <ecNumber evidence="9">2.8.2.-</ecNumber>
    </recommendedName>
</protein>
<gene>
    <name evidence="10" type="ORF">MNOR_LOCUS33574</name>
</gene>
<dbReference type="PANTHER" id="PTHR12137:SF54">
    <property type="entry name" value="CARBOHYDRATE SULFOTRANSFERASE"/>
    <property type="match status" value="1"/>
</dbReference>
<evidence type="ECO:0000256" key="9">
    <source>
        <dbReference type="RuleBase" id="RU364020"/>
    </source>
</evidence>
<keyword evidence="4" id="KW-0812">Transmembrane</keyword>
<keyword evidence="5" id="KW-1133">Transmembrane helix</keyword>
<feature type="non-terminal residue" evidence="10">
    <location>
        <position position="1"/>
    </location>
</feature>
<dbReference type="GO" id="GO:0008146">
    <property type="term" value="F:sulfotransferase activity"/>
    <property type="evidence" value="ECO:0007669"/>
    <property type="project" value="InterPro"/>
</dbReference>
<reference evidence="10 11" key="1">
    <citation type="submission" date="2024-05" db="EMBL/GenBank/DDBJ databases">
        <authorList>
            <person name="Wallberg A."/>
        </authorList>
    </citation>
    <scope>NUCLEOTIDE SEQUENCE [LARGE SCALE GENOMIC DNA]</scope>
</reference>
<evidence type="ECO:0000256" key="8">
    <source>
        <dbReference type="ARBA" id="ARBA00023180"/>
    </source>
</evidence>
<evidence type="ECO:0000313" key="10">
    <source>
        <dbReference type="EMBL" id="CAL4167234.1"/>
    </source>
</evidence>
<sequence>EKVKKLMKPNLANIFEMRSKTLHNQCKMQNTHCENCASKAVNRLKMAEDLIFCMIPKVGTTTILNHLYYQHGMLKNNKVNKGAHHVGAATKSHVMPRSHFTQEKLMEVMTSEVNSVTPLRILVVRPPLERLHSAYKDKFGGGLPVKYGKLKKWVKTSKGLGPKRQGKYSVSMTQFLTRITKYDNVHWTPYWNQCSPCQVKYDFILHLSEIDDELDYIYDVANIKDHLST</sequence>
<evidence type="ECO:0000256" key="1">
    <source>
        <dbReference type="ARBA" id="ARBA00004323"/>
    </source>
</evidence>
<accession>A0AAV2SAR6</accession>
<keyword evidence="9" id="KW-0735">Signal-anchor</keyword>
<comment type="subcellular location">
    <subcellularLocation>
        <location evidence="1 9">Golgi apparatus membrane</location>
        <topology evidence="1 9">Single-pass type II membrane protein</topology>
    </subcellularLocation>
</comment>
<organism evidence="10 11">
    <name type="scientific">Meganyctiphanes norvegica</name>
    <name type="common">Northern krill</name>
    <name type="synonym">Thysanopoda norvegica</name>
    <dbReference type="NCBI Taxonomy" id="48144"/>
    <lineage>
        <taxon>Eukaryota</taxon>
        <taxon>Metazoa</taxon>
        <taxon>Ecdysozoa</taxon>
        <taxon>Arthropoda</taxon>
        <taxon>Crustacea</taxon>
        <taxon>Multicrustacea</taxon>
        <taxon>Malacostraca</taxon>
        <taxon>Eumalacostraca</taxon>
        <taxon>Eucarida</taxon>
        <taxon>Euphausiacea</taxon>
        <taxon>Euphausiidae</taxon>
        <taxon>Meganyctiphanes</taxon>
    </lineage>
</organism>
<comment type="caution">
    <text evidence="10">The sequence shown here is derived from an EMBL/GenBank/DDBJ whole genome shotgun (WGS) entry which is preliminary data.</text>
</comment>
<keyword evidence="11" id="KW-1185">Reference proteome</keyword>
<dbReference type="Pfam" id="PF03567">
    <property type="entry name" value="Sulfotransfer_2"/>
    <property type="match status" value="1"/>
</dbReference>
<evidence type="ECO:0000256" key="5">
    <source>
        <dbReference type="ARBA" id="ARBA00022989"/>
    </source>
</evidence>
<dbReference type="InterPro" id="IPR005331">
    <property type="entry name" value="Sulfotransferase"/>
</dbReference>
<feature type="non-terminal residue" evidence="10">
    <location>
        <position position="229"/>
    </location>
</feature>
<evidence type="ECO:0000313" key="11">
    <source>
        <dbReference type="Proteomes" id="UP001497623"/>
    </source>
</evidence>
<dbReference type="PANTHER" id="PTHR12137">
    <property type="entry name" value="CARBOHYDRATE SULFOTRANSFERASE"/>
    <property type="match status" value="1"/>
</dbReference>
<name>A0AAV2SAR6_MEGNR</name>
<evidence type="ECO:0000256" key="2">
    <source>
        <dbReference type="ARBA" id="ARBA00006339"/>
    </source>
</evidence>
<evidence type="ECO:0000256" key="7">
    <source>
        <dbReference type="ARBA" id="ARBA00023136"/>
    </source>
</evidence>
<keyword evidence="9" id="KW-0119">Carbohydrate metabolism</keyword>
<evidence type="ECO:0000256" key="4">
    <source>
        <dbReference type="ARBA" id="ARBA00022692"/>
    </source>
</evidence>
<dbReference type="GO" id="GO:0000139">
    <property type="term" value="C:Golgi membrane"/>
    <property type="evidence" value="ECO:0007669"/>
    <property type="project" value="UniProtKB-SubCell"/>
</dbReference>
<dbReference type="GO" id="GO:0016051">
    <property type="term" value="P:carbohydrate biosynthetic process"/>
    <property type="evidence" value="ECO:0007669"/>
    <property type="project" value="InterPro"/>
</dbReference>
<dbReference type="InterPro" id="IPR018011">
    <property type="entry name" value="Carb_sulfotrans_8-10"/>
</dbReference>
<dbReference type="AlphaFoldDB" id="A0AAV2SAR6"/>